<evidence type="ECO:0000313" key="1">
    <source>
        <dbReference type="EMBL" id="OMO61357.1"/>
    </source>
</evidence>
<evidence type="ECO:0000313" key="2">
    <source>
        <dbReference type="Proteomes" id="UP000188268"/>
    </source>
</evidence>
<reference evidence="1 2" key="1">
    <citation type="submission" date="2013-09" db="EMBL/GenBank/DDBJ databases">
        <title>Corchorus capsularis genome sequencing.</title>
        <authorList>
            <person name="Alam M."/>
            <person name="Haque M.S."/>
            <person name="Islam M.S."/>
            <person name="Emdad E.M."/>
            <person name="Islam M.M."/>
            <person name="Ahmed B."/>
            <person name="Halim A."/>
            <person name="Hossen Q.M.M."/>
            <person name="Hossain M.Z."/>
            <person name="Ahmed R."/>
            <person name="Khan M.M."/>
            <person name="Islam R."/>
            <person name="Rashid M.M."/>
            <person name="Khan S.A."/>
            <person name="Rahman M.S."/>
            <person name="Alam M."/>
        </authorList>
    </citation>
    <scope>NUCLEOTIDE SEQUENCE [LARGE SCALE GENOMIC DNA]</scope>
    <source>
        <strain evidence="2">cv. CVL-1</strain>
        <tissue evidence="1">Whole seedling</tissue>
    </source>
</reference>
<gene>
    <name evidence="1" type="ORF">CCACVL1_23583</name>
</gene>
<accession>A0A1R3GTI3</accession>
<proteinExistence type="predicted"/>
<name>A0A1R3GTI3_COCAP</name>
<dbReference type="Proteomes" id="UP000188268">
    <property type="component" value="Unassembled WGS sequence"/>
</dbReference>
<organism evidence="1 2">
    <name type="scientific">Corchorus capsularis</name>
    <name type="common">Jute</name>
    <dbReference type="NCBI Taxonomy" id="210143"/>
    <lineage>
        <taxon>Eukaryota</taxon>
        <taxon>Viridiplantae</taxon>
        <taxon>Streptophyta</taxon>
        <taxon>Embryophyta</taxon>
        <taxon>Tracheophyta</taxon>
        <taxon>Spermatophyta</taxon>
        <taxon>Magnoliopsida</taxon>
        <taxon>eudicotyledons</taxon>
        <taxon>Gunneridae</taxon>
        <taxon>Pentapetalae</taxon>
        <taxon>rosids</taxon>
        <taxon>malvids</taxon>
        <taxon>Malvales</taxon>
        <taxon>Malvaceae</taxon>
        <taxon>Grewioideae</taxon>
        <taxon>Apeibeae</taxon>
        <taxon>Corchorus</taxon>
    </lineage>
</organism>
<dbReference type="Gramene" id="OMO61357">
    <property type="protein sequence ID" value="OMO61357"/>
    <property type="gene ID" value="CCACVL1_23583"/>
</dbReference>
<keyword evidence="2" id="KW-1185">Reference proteome</keyword>
<sequence length="42" mass="4791">MVRPSKLPRTSSSSSSLRVWELLLQKLLANSPKFRNPKPILN</sequence>
<dbReference type="AlphaFoldDB" id="A0A1R3GTI3"/>
<dbReference type="EMBL" id="AWWV01013492">
    <property type="protein sequence ID" value="OMO61357.1"/>
    <property type="molecule type" value="Genomic_DNA"/>
</dbReference>
<comment type="caution">
    <text evidence="1">The sequence shown here is derived from an EMBL/GenBank/DDBJ whole genome shotgun (WGS) entry which is preliminary data.</text>
</comment>
<protein>
    <submittedName>
        <fullName evidence="1">Uncharacterized protein</fullName>
    </submittedName>
</protein>